<dbReference type="KEGG" id="chya:V22_06440"/>
<keyword evidence="4" id="KW-1185">Reference proteome</keyword>
<dbReference type="EMBL" id="CP036316">
    <property type="protein sequence ID" value="QDT63423.1"/>
    <property type="molecule type" value="Genomic_DNA"/>
</dbReference>
<evidence type="ECO:0000313" key="4">
    <source>
        <dbReference type="Proteomes" id="UP000319976"/>
    </source>
</evidence>
<reference evidence="3 4" key="1">
    <citation type="submission" date="2019-02" db="EMBL/GenBank/DDBJ databases">
        <title>Deep-cultivation of Planctomycetes and their phenomic and genomic characterization uncovers novel biology.</title>
        <authorList>
            <person name="Wiegand S."/>
            <person name="Jogler M."/>
            <person name="Boedeker C."/>
            <person name="Pinto D."/>
            <person name="Vollmers J."/>
            <person name="Rivas-Marin E."/>
            <person name="Kohn T."/>
            <person name="Peeters S.H."/>
            <person name="Heuer A."/>
            <person name="Rast P."/>
            <person name="Oberbeckmann S."/>
            <person name="Bunk B."/>
            <person name="Jeske O."/>
            <person name="Meyerdierks A."/>
            <person name="Storesund J.E."/>
            <person name="Kallscheuer N."/>
            <person name="Luecker S."/>
            <person name="Lage O.M."/>
            <person name="Pohl T."/>
            <person name="Merkel B.J."/>
            <person name="Hornburger P."/>
            <person name="Mueller R.-W."/>
            <person name="Bruemmer F."/>
            <person name="Labrenz M."/>
            <person name="Spormann A.M."/>
            <person name="Op den Camp H."/>
            <person name="Overmann J."/>
            <person name="Amann R."/>
            <person name="Jetten M.S.M."/>
            <person name="Mascher T."/>
            <person name="Medema M.H."/>
            <person name="Devos D.P."/>
            <person name="Kaster A.-K."/>
            <person name="Ovreas L."/>
            <person name="Rohde M."/>
            <person name="Galperin M.Y."/>
            <person name="Jogler C."/>
        </authorList>
    </citation>
    <scope>NUCLEOTIDE SEQUENCE [LARGE SCALE GENOMIC DNA]</scope>
    <source>
        <strain evidence="3 4">V22</strain>
    </source>
</reference>
<dbReference type="Proteomes" id="UP000319976">
    <property type="component" value="Chromosome"/>
</dbReference>
<evidence type="ECO:0008006" key="5">
    <source>
        <dbReference type="Google" id="ProtNLM"/>
    </source>
</evidence>
<feature type="chain" id="PRO_5021898638" description="SPOR domain-containing protein" evidence="2">
    <location>
        <begin position="24"/>
        <end position="222"/>
    </location>
</feature>
<organism evidence="3 4">
    <name type="scientific">Calycomorphotria hydatis</name>
    <dbReference type="NCBI Taxonomy" id="2528027"/>
    <lineage>
        <taxon>Bacteria</taxon>
        <taxon>Pseudomonadati</taxon>
        <taxon>Planctomycetota</taxon>
        <taxon>Planctomycetia</taxon>
        <taxon>Planctomycetales</taxon>
        <taxon>Planctomycetaceae</taxon>
        <taxon>Calycomorphotria</taxon>
    </lineage>
</organism>
<dbReference type="AlphaFoldDB" id="A0A517T4W1"/>
<protein>
    <recommendedName>
        <fullName evidence="5">SPOR domain-containing protein</fullName>
    </recommendedName>
</protein>
<evidence type="ECO:0000256" key="1">
    <source>
        <dbReference type="SAM" id="MobiDB-lite"/>
    </source>
</evidence>
<sequence length="222" mass="24595" precursor="true">MKFLAIPAFCAVALVSVATTASAQQQFVQQQQQVVQQSVTTAGVQFEVHAAEPMKHMNFVVEMRHDPNCDYLPFATYGTPFHAETRMFELRSLGLDARVVKHQIDCTWMKIACFADHNKAMAMRDAIRFGTNMMVKVIPVTVAAVETQTTETGTVTTENTIVEQNTNVQPQPQVQPQAPEGQPNVNNNPPTPAEEANNTTAQLTPQQIANRLPKEAEQMLED</sequence>
<name>A0A517T4W1_9PLAN</name>
<accession>A0A517T4W1</accession>
<proteinExistence type="predicted"/>
<feature type="compositionally biased region" description="Low complexity" evidence="1">
    <location>
        <begin position="166"/>
        <end position="201"/>
    </location>
</feature>
<feature type="signal peptide" evidence="2">
    <location>
        <begin position="1"/>
        <end position="23"/>
    </location>
</feature>
<feature type="compositionally biased region" description="Basic and acidic residues" evidence="1">
    <location>
        <begin position="212"/>
        <end position="222"/>
    </location>
</feature>
<feature type="region of interest" description="Disordered" evidence="1">
    <location>
        <begin position="166"/>
        <end position="222"/>
    </location>
</feature>
<keyword evidence="2" id="KW-0732">Signal</keyword>
<evidence type="ECO:0000256" key="2">
    <source>
        <dbReference type="SAM" id="SignalP"/>
    </source>
</evidence>
<evidence type="ECO:0000313" key="3">
    <source>
        <dbReference type="EMBL" id="QDT63423.1"/>
    </source>
</evidence>
<dbReference type="RefSeq" id="WP_145259738.1">
    <property type="nucleotide sequence ID" value="NZ_CP036316.1"/>
</dbReference>
<gene>
    <name evidence="3" type="ORF">V22_06440</name>
</gene>